<dbReference type="SMART" id="SM00034">
    <property type="entry name" value="CLECT"/>
    <property type="match status" value="1"/>
</dbReference>
<dbReference type="Pfam" id="PF00059">
    <property type="entry name" value="Lectin_C"/>
    <property type="match status" value="1"/>
</dbReference>
<protein>
    <submittedName>
        <fullName evidence="3">C-type lectin domain-containing protein</fullName>
    </submittedName>
</protein>
<keyword evidence="4" id="KW-1185">Reference proteome</keyword>
<dbReference type="InterPro" id="IPR055578">
    <property type="entry name" value="DUF7154"/>
</dbReference>
<feature type="signal peptide" evidence="1">
    <location>
        <begin position="1"/>
        <end position="17"/>
    </location>
</feature>
<dbReference type="GeneID" id="189949"/>
<name>A0A2C9C3D7_CAEEL</name>
<dbReference type="CDD" id="cd00037">
    <property type="entry name" value="CLECT"/>
    <property type="match status" value="1"/>
</dbReference>
<organism evidence="3 4">
    <name type="scientific">Caenorhabditis elegans</name>
    <dbReference type="NCBI Taxonomy" id="6239"/>
    <lineage>
        <taxon>Eukaryota</taxon>
        <taxon>Metazoa</taxon>
        <taxon>Ecdysozoa</taxon>
        <taxon>Nematoda</taxon>
        <taxon>Chromadorea</taxon>
        <taxon>Rhabditida</taxon>
        <taxon>Rhabditina</taxon>
        <taxon>Rhabditomorpha</taxon>
        <taxon>Rhabditoidea</taxon>
        <taxon>Rhabditidae</taxon>
        <taxon>Peloderinae</taxon>
        <taxon>Caenorhabditis</taxon>
    </lineage>
</organism>
<dbReference type="InParanoid" id="A0A2C9C3D7"/>
<dbReference type="PaxDb" id="6239-Y46C8AL.9b"/>
<dbReference type="SMR" id="A0A2C9C3D7"/>
<feature type="chain" id="PRO_5012135174" evidence="1">
    <location>
        <begin position="18"/>
        <end position="409"/>
    </location>
</feature>
<evidence type="ECO:0000259" key="2">
    <source>
        <dbReference type="PROSITE" id="PS50041"/>
    </source>
</evidence>
<dbReference type="Proteomes" id="UP000001940">
    <property type="component" value="Chromosome IV"/>
</dbReference>
<dbReference type="InterPro" id="IPR001304">
    <property type="entry name" value="C-type_lectin-like"/>
</dbReference>
<evidence type="ECO:0000313" key="5">
    <source>
        <dbReference type="WormBase" id="Y46C8AL.9"/>
    </source>
</evidence>
<feature type="domain" description="C-type lectin" evidence="2">
    <location>
        <begin position="27"/>
        <end position="144"/>
    </location>
</feature>
<dbReference type="InterPro" id="IPR016187">
    <property type="entry name" value="CTDL_fold"/>
</dbReference>
<evidence type="ECO:0000256" key="1">
    <source>
        <dbReference type="SAM" id="SignalP"/>
    </source>
</evidence>
<evidence type="ECO:0000313" key="4">
    <source>
        <dbReference type="Proteomes" id="UP000001940"/>
    </source>
</evidence>
<dbReference type="CTD" id="189949"/>
<accession>A0A2C9C3D7</accession>
<dbReference type="RefSeq" id="NP_001343800.1">
    <property type="nucleotide sequence ID" value="NM_001356917.3"/>
</dbReference>
<evidence type="ECO:0000313" key="3">
    <source>
        <dbReference type="EMBL" id="SOF58795.1"/>
    </source>
</evidence>
<dbReference type="Pfam" id="PF23673">
    <property type="entry name" value="DUF7154"/>
    <property type="match status" value="1"/>
</dbReference>
<dbReference type="KEGG" id="cel:CELE_Y46C8AL.9"/>
<keyword evidence="1" id="KW-0732">Signal</keyword>
<dbReference type="InterPro" id="IPR016186">
    <property type="entry name" value="C-type_lectin-like/link_sf"/>
</dbReference>
<dbReference type="PROSITE" id="PS50041">
    <property type="entry name" value="C_TYPE_LECTIN_2"/>
    <property type="match status" value="1"/>
</dbReference>
<dbReference type="AGR" id="WB:WBGene00021586"/>
<dbReference type="AlphaFoldDB" id="A0A2C9C3D7"/>
<dbReference type="EMBL" id="BX284604">
    <property type="protein sequence ID" value="SOF58795.1"/>
    <property type="molecule type" value="Genomic_DNA"/>
</dbReference>
<sequence>MLLKLLYLAILVGIVYAICPDSNDQEINKLCFKFVAQKMTYNDARNWCHHQNPVGPSYLAYVPKKDTSSYLAFYARSAFGVDAQQFWIGLFRNVSSGMLSWDNGLPVGYTNFGSHVGENYFYEKISNTKWDTLGDNDVNYFVCSYDPMVKPSTMMTSTMKSTTTTELVNPSCQHDDKKIVFFAYSNDLDPTVLLNALRDNYLYYSNVSFAVARFDALEPFTISYFSVYQQVVSYVSSHLPNSTLAFGDSTTGSNVLDVINYLEKNFLRKFEFSGKFCRRARWMPLEEKYPIYAVNARVSGNGSQVLPPMSVPRMDDFLMVITLQSHVPLSNFQSANLRWYNSQSSDSSSFPVYPPLGYTNSNTDGIRKILHALVYNMTIDYAYTNSNVETMQIRVFSQSATNYWLPYSD</sequence>
<dbReference type="eggNOG" id="KOG4297">
    <property type="taxonomic scope" value="Eukaryota"/>
</dbReference>
<proteinExistence type="predicted"/>
<gene>
    <name evidence="3 5" type="primary">clec-75</name>
    <name evidence="3" type="ORF">CELE_Y46C8AL.9</name>
    <name evidence="5" type="ORF">Y46C8AL.9</name>
</gene>
<dbReference type="WormBase" id="Y46C8AL.9">
    <property type="protein sequence ID" value="CE52171"/>
    <property type="gene ID" value="WBGene00021586"/>
    <property type="gene designation" value="clec-75"/>
</dbReference>
<dbReference type="STRING" id="6239.Y46C8AL.9.1"/>
<dbReference type="FunCoup" id="A0A2C9C3D7">
    <property type="interactions" value="8"/>
</dbReference>
<dbReference type="Bgee" id="WBGene00021586">
    <property type="expression patterns" value="Expressed in adult organism and 2 other cell types or tissues"/>
</dbReference>
<dbReference type="Gene3D" id="3.10.100.10">
    <property type="entry name" value="Mannose-Binding Protein A, subunit A"/>
    <property type="match status" value="1"/>
</dbReference>
<dbReference type="SUPFAM" id="SSF56436">
    <property type="entry name" value="C-type lectin-like"/>
    <property type="match status" value="1"/>
</dbReference>
<reference evidence="3 4" key="1">
    <citation type="journal article" date="1998" name="Science">
        <title>Genome sequence of the nematode C. elegans: a platform for investigating biology.</title>
        <authorList>
            <consortium name="The C. elegans sequencing consortium"/>
            <person name="Sulson J.E."/>
            <person name="Waterston R."/>
        </authorList>
    </citation>
    <scope>NUCLEOTIDE SEQUENCE [LARGE SCALE GENOMIC DNA]</scope>
    <source>
        <strain evidence="3 4">Bristol N2</strain>
    </source>
</reference>
<dbReference type="PANTHER" id="PTHR23062:SF3">
    <property type="entry name" value="ANF_RECEPTOR DOMAIN-CONTAINING PROTEIN-RELATED"/>
    <property type="match status" value="1"/>
</dbReference>
<dbReference type="OrthoDB" id="9945342at2759"/>
<dbReference type="PANTHER" id="PTHR23062">
    <property type="entry name" value="HYPOTHETICAL PROTEIN C.ELEGANS"/>
    <property type="match status" value="1"/>
</dbReference>